<evidence type="ECO:0008006" key="3">
    <source>
        <dbReference type="Google" id="ProtNLM"/>
    </source>
</evidence>
<organism evidence="1 2">
    <name type="scientific">Candidatus Protochlamydia amoebophila</name>
    <dbReference type="NCBI Taxonomy" id="362787"/>
    <lineage>
        <taxon>Bacteria</taxon>
        <taxon>Pseudomonadati</taxon>
        <taxon>Chlamydiota</taxon>
        <taxon>Chlamydiia</taxon>
        <taxon>Parachlamydiales</taxon>
        <taxon>Parachlamydiaceae</taxon>
        <taxon>Candidatus Protochlamydia</taxon>
    </lineage>
</organism>
<name>A0A0C1JXA5_9BACT</name>
<proteinExistence type="predicted"/>
<dbReference type="AlphaFoldDB" id="A0A0C1JXA5"/>
<accession>A0A0C1JXA5</accession>
<dbReference type="Proteomes" id="UP000031465">
    <property type="component" value="Unassembled WGS sequence"/>
</dbReference>
<protein>
    <recommendedName>
        <fullName evidence="3">Transposase</fullName>
    </recommendedName>
</protein>
<reference evidence="1 2" key="1">
    <citation type="journal article" date="2014" name="Mol. Biol. Evol.">
        <title>Massive expansion of Ubiquitination-related gene families within the Chlamydiae.</title>
        <authorList>
            <person name="Domman D."/>
            <person name="Collingro A."/>
            <person name="Lagkouvardos I."/>
            <person name="Gehre L."/>
            <person name="Weinmaier T."/>
            <person name="Rattei T."/>
            <person name="Subtil A."/>
            <person name="Horn M."/>
        </authorList>
    </citation>
    <scope>NUCLEOTIDE SEQUENCE [LARGE SCALE GENOMIC DNA]</scope>
    <source>
        <strain evidence="1 2">EI2</strain>
    </source>
</reference>
<gene>
    <name evidence="1" type="ORF">DB44_CW00500</name>
</gene>
<dbReference type="EMBL" id="JSAN01000069">
    <property type="protein sequence ID" value="KIC71877.1"/>
    <property type="molecule type" value="Genomic_DNA"/>
</dbReference>
<sequence>MTHSYPSDISREQFDKIKPILESIRKKTRPRKIDLYDVFCGFYTL</sequence>
<evidence type="ECO:0000313" key="1">
    <source>
        <dbReference type="EMBL" id="KIC71877.1"/>
    </source>
</evidence>
<evidence type="ECO:0000313" key="2">
    <source>
        <dbReference type="Proteomes" id="UP000031465"/>
    </source>
</evidence>
<comment type="caution">
    <text evidence="1">The sequence shown here is derived from an EMBL/GenBank/DDBJ whole genome shotgun (WGS) entry which is preliminary data.</text>
</comment>
<dbReference type="PATRIC" id="fig|362787.3.peg.1130"/>